<name>A0A232FJH4_9HYME</name>
<dbReference type="Proteomes" id="UP000215335">
    <property type="component" value="Unassembled WGS sequence"/>
</dbReference>
<sequence length="631" mass="73141">MSSLKRISLIISYSEGLNKYSKEANKAKPKTDFSQPSNIKALRELDKPFRMHKLNLVWTKAKHRLTDPKLQSIFSDLKIQDKEEIAYKHYKSDGKDENGLEEARLRKKLIGIMSTYDLLEHFEEVTDPEYLKKPKPFKDVSANRVIKEVFKDKRLNKLWAKAERGGFSHEELEALKEEFNHHQDKIDEYMSLLSEIEDGDPDKHENSLHEKPDILNALENEEEIDNEVPGKKKDYLGKANLLKKKHLDVRSGYDHLEGITAKGPKHREFVEPKVQGLWRMAVEARFSPAELASLKEELMHYETRLLKLRHLHTEAALEAARQGKDYQHNISSESHIKRHASNVEKLHRDIEAKIMQKHQQELVYFNLELQTSSGRFIIMATAISERMIPSVDTLVKYDNPMLVTTRPEKTKEPSTSKTGSAACKVQPTTLTADIRKETIEILNGILPPKEWEEDGQIWKQQISSTPATRLDVINLQEQLDMKLQHRQARETGICPVRRELYTQCFDEIIRQVTINCAERGLLLLRIRDEIQMTMAAYQTLYQSSIAFGMRKALQAEQGKEDLIAAAEELRLQKSELERTVAELKQKFDQAERRAAELREAEEKKHMEEIQFLKKTNQQLKTQLEGILAPKK</sequence>
<comment type="caution">
    <text evidence="8">The sequence shown here is derived from an EMBL/GenBank/DDBJ whole genome shotgun (WGS) entry which is preliminary data.</text>
</comment>
<evidence type="ECO:0000256" key="2">
    <source>
        <dbReference type="ARBA" id="ARBA00023054"/>
    </source>
</evidence>
<dbReference type="AlphaFoldDB" id="A0A232FJH4"/>
<dbReference type="Gene3D" id="1.20.81.10">
    <property type="entry name" value="RAP domain"/>
    <property type="match status" value="3"/>
</dbReference>
<proteinExistence type="inferred from homology"/>
<evidence type="ECO:0000256" key="5">
    <source>
        <dbReference type="SAM" id="Coils"/>
    </source>
</evidence>
<dbReference type="GO" id="GO:0097546">
    <property type="term" value="C:ciliary base"/>
    <property type="evidence" value="ECO:0007669"/>
    <property type="project" value="TreeGrafter"/>
</dbReference>
<accession>A0A232FJH4</accession>
<dbReference type="GO" id="GO:0005783">
    <property type="term" value="C:endoplasmic reticulum"/>
    <property type="evidence" value="ECO:0007669"/>
    <property type="project" value="InterPro"/>
</dbReference>
<dbReference type="InterPro" id="IPR019347">
    <property type="entry name" value="Axonemal_dynein_light_chain"/>
</dbReference>
<gene>
    <name evidence="8" type="ORF">TSAR_003643</name>
</gene>
<keyword evidence="3" id="KW-0505">Motor protein</keyword>
<dbReference type="OrthoDB" id="5817428at2759"/>
<evidence type="ECO:0000259" key="7">
    <source>
        <dbReference type="Pfam" id="PF06401"/>
    </source>
</evidence>
<evidence type="ECO:0000256" key="4">
    <source>
        <dbReference type="ARBA" id="ARBA00038114"/>
    </source>
</evidence>
<dbReference type="STRING" id="543379.A0A232FJH4"/>
<comment type="similarity">
    <text evidence="4">Belongs to the inner dynein arm light chain family.</text>
</comment>
<dbReference type="PANTHER" id="PTHR13183:SF0">
    <property type="entry name" value="AXONEMAL DYNEIN LIGHT INTERMEDIATE POLYPEPTIDE 1"/>
    <property type="match status" value="1"/>
</dbReference>
<dbReference type="GO" id="GO:0008201">
    <property type="term" value="F:heparin binding"/>
    <property type="evidence" value="ECO:0007669"/>
    <property type="project" value="InterPro"/>
</dbReference>
<evidence type="ECO:0000256" key="1">
    <source>
        <dbReference type="ARBA" id="ARBA00023017"/>
    </source>
</evidence>
<protein>
    <submittedName>
        <fullName evidence="8">Uncharacterized protein</fullName>
    </submittedName>
</protein>
<dbReference type="GO" id="GO:0005930">
    <property type="term" value="C:axoneme"/>
    <property type="evidence" value="ECO:0007669"/>
    <property type="project" value="TreeGrafter"/>
</dbReference>
<dbReference type="InterPro" id="IPR037999">
    <property type="entry name" value="RAP_D3"/>
</dbReference>
<feature type="coiled-coil region" evidence="5">
    <location>
        <begin position="552"/>
        <end position="622"/>
    </location>
</feature>
<evidence type="ECO:0000313" key="8">
    <source>
        <dbReference type="EMBL" id="OXU30629.1"/>
    </source>
</evidence>
<evidence type="ECO:0000313" key="9">
    <source>
        <dbReference type="Proteomes" id="UP000215335"/>
    </source>
</evidence>
<organism evidence="8 9">
    <name type="scientific">Trichomalopsis sarcophagae</name>
    <dbReference type="NCBI Taxonomy" id="543379"/>
    <lineage>
        <taxon>Eukaryota</taxon>
        <taxon>Metazoa</taxon>
        <taxon>Ecdysozoa</taxon>
        <taxon>Arthropoda</taxon>
        <taxon>Hexapoda</taxon>
        <taxon>Insecta</taxon>
        <taxon>Pterygota</taxon>
        <taxon>Neoptera</taxon>
        <taxon>Endopterygota</taxon>
        <taxon>Hymenoptera</taxon>
        <taxon>Apocrita</taxon>
        <taxon>Proctotrupomorpha</taxon>
        <taxon>Chalcidoidea</taxon>
        <taxon>Pteromalidae</taxon>
        <taxon>Pteromalinae</taxon>
        <taxon>Trichomalopsis</taxon>
    </lineage>
</organism>
<dbReference type="PANTHER" id="PTHR13183">
    <property type="entry name" value="AXONEMAL INNER ARM DYNEIN LIGHT CHAIN 28"/>
    <property type="match status" value="1"/>
</dbReference>
<keyword evidence="1" id="KW-0243">Dynein</keyword>
<keyword evidence="2 5" id="KW-0175">Coiled coil</keyword>
<dbReference type="InterPro" id="IPR009066">
    <property type="entry name" value="MG_RAP_rcpt_1"/>
</dbReference>
<dbReference type="CDD" id="cd14808">
    <property type="entry name" value="RAP_D3"/>
    <property type="match status" value="1"/>
</dbReference>
<evidence type="ECO:0000259" key="6">
    <source>
        <dbReference type="Pfam" id="PF06400"/>
    </source>
</evidence>
<dbReference type="GO" id="GO:0050750">
    <property type="term" value="F:low-density lipoprotein particle receptor binding"/>
    <property type="evidence" value="ECO:0007669"/>
    <property type="project" value="InterPro"/>
</dbReference>
<dbReference type="GO" id="GO:0030286">
    <property type="term" value="C:dynein complex"/>
    <property type="evidence" value="ECO:0007669"/>
    <property type="project" value="UniProtKB-KW"/>
</dbReference>
<dbReference type="InterPro" id="IPR010483">
    <property type="entry name" value="Alpha_2_MRAP_C"/>
</dbReference>
<evidence type="ECO:0000256" key="3">
    <source>
        <dbReference type="ARBA" id="ARBA00023175"/>
    </source>
</evidence>
<reference evidence="8 9" key="1">
    <citation type="journal article" date="2017" name="Curr. Biol.">
        <title>The Evolution of Venom by Co-option of Single-Copy Genes.</title>
        <authorList>
            <person name="Martinson E.O."/>
            <person name="Mrinalini"/>
            <person name="Kelkar Y.D."/>
            <person name="Chang C.H."/>
            <person name="Werren J.H."/>
        </authorList>
    </citation>
    <scope>NUCLEOTIDE SEQUENCE [LARGE SCALE GENOMIC DNA]</scope>
    <source>
        <strain evidence="8 9">Alberta</strain>
        <tissue evidence="8">Whole body</tissue>
    </source>
</reference>
<dbReference type="EMBL" id="NNAY01000140">
    <property type="protein sequence ID" value="OXU30629.1"/>
    <property type="molecule type" value="Genomic_DNA"/>
</dbReference>
<dbReference type="Pfam" id="PF06400">
    <property type="entry name" value="Alpha-2-MRAP_N"/>
    <property type="match status" value="1"/>
</dbReference>
<feature type="domain" description="Alpha-2-macroglobulin receptor-associated protein" evidence="6">
    <location>
        <begin position="10"/>
        <end position="129"/>
    </location>
</feature>
<keyword evidence="9" id="KW-1185">Reference proteome</keyword>
<feature type="domain" description="Alpha-2-macroglobulin RAP C-terminal" evidence="7">
    <location>
        <begin position="149"/>
        <end position="359"/>
    </location>
</feature>
<dbReference type="SUPFAM" id="SSF47045">
    <property type="entry name" value="RAP domain-like"/>
    <property type="match status" value="3"/>
</dbReference>
<dbReference type="Pfam" id="PF06401">
    <property type="entry name" value="Alpha-2-MRAP_C"/>
    <property type="match status" value="1"/>
</dbReference>
<dbReference type="Pfam" id="PF10211">
    <property type="entry name" value="Ax_dynein_light"/>
    <property type="match status" value="1"/>
</dbReference>
<dbReference type="GO" id="GO:0045504">
    <property type="term" value="F:dynein heavy chain binding"/>
    <property type="evidence" value="ECO:0007669"/>
    <property type="project" value="TreeGrafter"/>
</dbReference>
<dbReference type="InterPro" id="IPR036744">
    <property type="entry name" value="RAP_sf"/>
</dbReference>